<reference evidence="2 3" key="1">
    <citation type="submission" date="2018-10" db="EMBL/GenBank/DDBJ databases">
        <title>Transmission dynamics of multidrug resistant bacteria on intensive care unit surfaces.</title>
        <authorList>
            <person name="D'Souza A.W."/>
            <person name="Potter R.F."/>
            <person name="Wallace M."/>
            <person name="Shupe A."/>
            <person name="Patel S."/>
            <person name="Sun S."/>
            <person name="Gul D."/>
            <person name="Kwon J.H."/>
            <person name="Andleeb S."/>
            <person name="Burnham C.-A.D."/>
            <person name="Dantas G."/>
        </authorList>
    </citation>
    <scope>NUCLEOTIDE SEQUENCE [LARGE SCALE GENOMIC DNA]</scope>
    <source>
        <strain evidence="2 3">EC_073</strain>
    </source>
</reference>
<dbReference type="InterPro" id="IPR010546">
    <property type="entry name" value="DUF1120"/>
</dbReference>
<feature type="signal peptide" evidence="1">
    <location>
        <begin position="1"/>
        <end position="24"/>
    </location>
</feature>
<evidence type="ECO:0000313" key="2">
    <source>
        <dbReference type="EMBL" id="RSB24208.1"/>
    </source>
</evidence>
<dbReference type="AlphaFoldDB" id="A0A3R9ALZ8"/>
<comment type="caution">
    <text evidence="2">The sequence shown here is derived from an EMBL/GenBank/DDBJ whole genome shotgun (WGS) entry which is preliminary data.</text>
</comment>
<keyword evidence="1" id="KW-0732">Signal</keyword>
<evidence type="ECO:0000313" key="3">
    <source>
        <dbReference type="Proteomes" id="UP000275321"/>
    </source>
</evidence>
<name>A0A3R9ALZ8_ENTCL</name>
<proteinExistence type="predicted"/>
<sequence length="226" mass="24046">MINAIKTKVGLLAALLTTSIAVMAESVDVKVIGTITPMACKPTLAGGGTIDYGTINLDTLKRDEFTVLSEKQIDFSIVCNAPAKIALKTINGRTGSLAGNDEEISGYGRAPVKINSTYAAGLGLDASKKVGGYGISFSDATADNVKTENIYRQDDWAPGEWDLNHARGIFGNIDGLFSWGSINSPIAFTTLSGKLKVQAYINKHSELDLTKPVKLDGLTTLELVYL</sequence>
<feature type="chain" id="PRO_5018724659" evidence="1">
    <location>
        <begin position="25"/>
        <end position="226"/>
    </location>
</feature>
<accession>A0A3R9ALZ8</accession>
<evidence type="ECO:0000256" key="1">
    <source>
        <dbReference type="SAM" id="SignalP"/>
    </source>
</evidence>
<protein>
    <submittedName>
        <fullName evidence="2">DUF1120 domain-containing protein</fullName>
    </submittedName>
</protein>
<dbReference type="EMBL" id="RHWT01000068">
    <property type="protein sequence ID" value="RSB24208.1"/>
    <property type="molecule type" value="Genomic_DNA"/>
</dbReference>
<gene>
    <name evidence="2" type="ORF">EGK68_25030</name>
</gene>
<organism evidence="2 3">
    <name type="scientific">Enterobacter cloacae</name>
    <dbReference type="NCBI Taxonomy" id="550"/>
    <lineage>
        <taxon>Bacteria</taxon>
        <taxon>Pseudomonadati</taxon>
        <taxon>Pseudomonadota</taxon>
        <taxon>Gammaproteobacteria</taxon>
        <taxon>Enterobacterales</taxon>
        <taxon>Enterobacteriaceae</taxon>
        <taxon>Enterobacter</taxon>
        <taxon>Enterobacter cloacae complex</taxon>
    </lineage>
</organism>
<dbReference type="Pfam" id="PF06551">
    <property type="entry name" value="DUF1120"/>
    <property type="match status" value="1"/>
</dbReference>
<dbReference type="RefSeq" id="WP_125366734.1">
    <property type="nucleotide sequence ID" value="NZ_RHWT01000068.1"/>
</dbReference>
<dbReference type="Proteomes" id="UP000275321">
    <property type="component" value="Unassembled WGS sequence"/>
</dbReference>